<keyword evidence="2" id="KW-1185">Reference proteome</keyword>
<proteinExistence type="predicted"/>
<gene>
    <name evidence="1" type="ORF">KFK09_019965</name>
</gene>
<dbReference type="Proteomes" id="UP000829196">
    <property type="component" value="Unassembled WGS sequence"/>
</dbReference>
<dbReference type="AlphaFoldDB" id="A0A8T3ASP8"/>
<comment type="caution">
    <text evidence="1">The sequence shown here is derived from an EMBL/GenBank/DDBJ whole genome shotgun (WGS) entry which is preliminary data.</text>
</comment>
<name>A0A8T3ASP8_DENNO</name>
<organism evidence="1 2">
    <name type="scientific">Dendrobium nobile</name>
    <name type="common">Orchid</name>
    <dbReference type="NCBI Taxonomy" id="94219"/>
    <lineage>
        <taxon>Eukaryota</taxon>
        <taxon>Viridiplantae</taxon>
        <taxon>Streptophyta</taxon>
        <taxon>Embryophyta</taxon>
        <taxon>Tracheophyta</taxon>
        <taxon>Spermatophyta</taxon>
        <taxon>Magnoliopsida</taxon>
        <taxon>Liliopsida</taxon>
        <taxon>Asparagales</taxon>
        <taxon>Orchidaceae</taxon>
        <taxon>Epidendroideae</taxon>
        <taxon>Malaxideae</taxon>
        <taxon>Dendrobiinae</taxon>
        <taxon>Dendrobium</taxon>
    </lineage>
</organism>
<dbReference type="EMBL" id="JAGYWB010000014">
    <property type="protein sequence ID" value="KAI0499064.1"/>
    <property type="molecule type" value="Genomic_DNA"/>
</dbReference>
<reference evidence="1" key="1">
    <citation type="journal article" date="2022" name="Front. Genet.">
        <title>Chromosome-Scale Assembly of the Dendrobium nobile Genome Provides Insights Into the Molecular Mechanism of the Biosynthesis of the Medicinal Active Ingredient of Dendrobium.</title>
        <authorList>
            <person name="Xu Q."/>
            <person name="Niu S.-C."/>
            <person name="Li K.-L."/>
            <person name="Zheng P.-J."/>
            <person name="Zhang X.-J."/>
            <person name="Jia Y."/>
            <person name="Liu Y."/>
            <person name="Niu Y.-X."/>
            <person name="Yu L.-H."/>
            <person name="Chen D.-F."/>
            <person name="Zhang G.-Q."/>
        </authorList>
    </citation>
    <scope>NUCLEOTIDE SEQUENCE</scope>
    <source>
        <tissue evidence="1">Leaf</tissue>
    </source>
</reference>
<sequence>MSTLVSMEGDNIEPANIEIERQDDHLHSYVGSQTMNENNIHNDDNEIDEEVEKWTNENQVDDIEEVEDVIGRNKRKKRSKVWDEFKKVSLPIGHVYIVKNNYLLELLVQQHNLKDIWTDVLLGFVPSC</sequence>
<evidence type="ECO:0000313" key="1">
    <source>
        <dbReference type="EMBL" id="KAI0499064.1"/>
    </source>
</evidence>
<evidence type="ECO:0000313" key="2">
    <source>
        <dbReference type="Proteomes" id="UP000829196"/>
    </source>
</evidence>
<accession>A0A8T3ASP8</accession>
<protein>
    <submittedName>
        <fullName evidence="1">Uncharacterized protein</fullName>
    </submittedName>
</protein>